<dbReference type="RefSeq" id="WP_109924011.1">
    <property type="nucleotide sequence ID" value="NZ_QGNZ01000001.1"/>
</dbReference>
<dbReference type="AlphaFoldDB" id="A0A317ENZ1"/>
<dbReference type="Pfam" id="PF09397">
    <property type="entry name" value="FtsK_gamma"/>
    <property type="match status" value="1"/>
</dbReference>
<dbReference type="OrthoDB" id="9807790at2"/>
<sequence length="501" mass="56804">MDDLSTIDNAYPDPKKRFPAWIKLPFYHLPDAQNPSSDLKEFLMGFSQATADYQFPLVLGRDTTYQAYDIANQPNVLIAGATGSGKTQFIYNQLAFWLSTRRPEQLQILICGSKPIDYHFLDPLNCHFLAAHCNKIQFNGNSDFLQLMNSLTQELNHRLECFTMAGVKSITQYNKLYSKQVSQAEKPGTYLPDLVLIIDDLYNFVSVPGHADLLSEVMHKTSNTGIYILAATSQVNSSAVSRKLRANFVFRIAMKVMSQSDSRKILDETGAEHLQPGQLLYNLHGQHKKLSFPEIPFDVLKKLVSEIAAQAAFQHPYALYKQPEMQSEYPLEKDRFFEEAARIVVMHQQASTSLLQRKLKLGYNRVGRIMDQLEHAGIVGPFDGLKPRIVCCPDEYSLEQFLSGIGNTKYNAGEKDSMHPINGILQPAPPAESFSNARRDERIIDKKERHSGTASTQDELRVVKGSAFRNTKNLSIKSKRSLWDIIRDFFYGERISDNFNS</sequence>
<dbReference type="EMBL" id="QGNZ01000001">
    <property type="protein sequence ID" value="PWS28580.1"/>
    <property type="molecule type" value="Genomic_DNA"/>
</dbReference>
<dbReference type="SUPFAM" id="SSF52540">
    <property type="entry name" value="P-loop containing nucleoside triphosphate hydrolases"/>
    <property type="match status" value="1"/>
</dbReference>
<dbReference type="PANTHER" id="PTHR22683">
    <property type="entry name" value="SPORULATION PROTEIN RELATED"/>
    <property type="match status" value="1"/>
</dbReference>
<dbReference type="Proteomes" id="UP000245379">
    <property type="component" value="Unassembled WGS sequence"/>
</dbReference>
<dbReference type="PROSITE" id="PS50901">
    <property type="entry name" value="FTSK"/>
    <property type="match status" value="1"/>
</dbReference>
<dbReference type="Pfam" id="PF01580">
    <property type="entry name" value="FtsK_SpoIIIE"/>
    <property type="match status" value="1"/>
</dbReference>
<dbReference type="InterPro" id="IPR002543">
    <property type="entry name" value="FtsK_dom"/>
</dbReference>
<feature type="binding site" evidence="3">
    <location>
        <begin position="80"/>
        <end position="87"/>
    </location>
    <ligand>
        <name>ATP</name>
        <dbReference type="ChEBI" id="CHEBI:30616"/>
    </ligand>
</feature>
<evidence type="ECO:0000313" key="5">
    <source>
        <dbReference type="EMBL" id="PWS28580.1"/>
    </source>
</evidence>
<dbReference type="SUPFAM" id="SSF46785">
    <property type="entry name" value="Winged helix' DNA-binding domain"/>
    <property type="match status" value="1"/>
</dbReference>
<evidence type="ECO:0000259" key="4">
    <source>
        <dbReference type="PROSITE" id="PS50901"/>
    </source>
</evidence>
<dbReference type="InterPro" id="IPR018541">
    <property type="entry name" value="Ftsk_gamma"/>
</dbReference>
<proteinExistence type="predicted"/>
<reference evidence="5 6" key="1">
    <citation type="submission" date="2018-05" db="EMBL/GenBank/DDBJ databases">
        <title>Pedobacter paludis sp. nov., isolated from wetland soil.</title>
        <authorList>
            <person name="Zhang Y."/>
            <person name="Wang G."/>
        </authorList>
    </citation>
    <scope>NUCLEOTIDE SEQUENCE [LARGE SCALE GENOMIC DNA]</scope>
    <source>
        <strain evidence="5 6">KCTC22721</strain>
    </source>
</reference>
<name>A0A317ENZ1_9SPHI</name>
<keyword evidence="6" id="KW-1185">Reference proteome</keyword>
<dbReference type="InterPro" id="IPR027417">
    <property type="entry name" value="P-loop_NTPase"/>
</dbReference>
<dbReference type="InterPro" id="IPR036388">
    <property type="entry name" value="WH-like_DNA-bd_sf"/>
</dbReference>
<dbReference type="GO" id="GO:0005524">
    <property type="term" value="F:ATP binding"/>
    <property type="evidence" value="ECO:0007669"/>
    <property type="project" value="UniProtKB-UniRule"/>
</dbReference>
<feature type="domain" description="FtsK" evidence="4">
    <location>
        <begin position="60"/>
        <end position="263"/>
    </location>
</feature>
<dbReference type="Gene3D" id="1.10.10.10">
    <property type="entry name" value="Winged helix-like DNA-binding domain superfamily/Winged helix DNA-binding domain"/>
    <property type="match status" value="1"/>
</dbReference>
<dbReference type="Gene3D" id="3.40.50.300">
    <property type="entry name" value="P-loop containing nucleotide triphosphate hydrolases"/>
    <property type="match status" value="1"/>
</dbReference>
<gene>
    <name evidence="5" type="ORF">DHW03_01635</name>
</gene>
<keyword evidence="1 3" id="KW-0547">Nucleotide-binding</keyword>
<evidence type="ECO:0000256" key="2">
    <source>
        <dbReference type="ARBA" id="ARBA00022840"/>
    </source>
</evidence>
<dbReference type="InterPro" id="IPR036390">
    <property type="entry name" value="WH_DNA-bd_sf"/>
</dbReference>
<evidence type="ECO:0000256" key="1">
    <source>
        <dbReference type="ARBA" id="ARBA00022741"/>
    </source>
</evidence>
<dbReference type="PANTHER" id="PTHR22683:SF47">
    <property type="entry name" value="FTSK DOMAIN-CONTAINING PROTEIN YDCQ"/>
    <property type="match status" value="1"/>
</dbReference>
<protein>
    <recommendedName>
        <fullName evidence="4">FtsK domain-containing protein</fullName>
    </recommendedName>
</protein>
<evidence type="ECO:0000313" key="6">
    <source>
        <dbReference type="Proteomes" id="UP000245379"/>
    </source>
</evidence>
<accession>A0A317ENZ1</accession>
<dbReference type="SMART" id="SM00843">
    <property type="entry name" value="Ftsk_gamma"/>
    <property type="match status" value="1"/>
</dbReference>
<organism evidence="5 6">
    <name type="scientific">Pedobacter yonginense</name>
    <dbReference type="NCBI Taxonomy" id="651869"/>
    <lineage>
        <taxon>Bacteria</taxon>
        <taxon>Pseudomonadati</taxon>
        <taxon>Bacteroidota</taxon>
        <taxon>Sphingobacteriia</taxon>
        <taxon>Sphingobacteriales</taxon>
        <taxon>Sphingobacteriaceae</taxon>
        <taxon>Pedobacter</taxon>
    </lineage>
</organism>
<evidence type="ECO:0000256" key="3">
    <source>
        <dbReference type="PROSITE-ProRule" id="PRU00289"/>
    </source>
</evidence>
<dbReference type="InterPro" id="IPR050206">
    <property type="entry name" value="FtsK/SpoIIIE/SftA"/>
</dbReference>
<dbReference type="GO" id="GO:0003677">
    <property type="term" value="F:DNA binding"/>
    <property type="evidence" value="ECO:0007669"/>
    <property type="project" value="InterPro"/>
</dbReference>
<keyword evidence="2 3" id="KW-0067">ATP-binding</keyword>
<comment type="caution">
    <text evidence="5">The sequence shown here is derived from an EMBL/GenBank/DDBJ whole genome shotgun (WGS) entry which is preliminary data.</text>
</comment>